<dbReference type="Pfam" id="PF13966">
    <property type="entry name" value="zf-RVT"/>
    <property type="match status" value="1"/>
</dbReference>
<dbReference type="Pfam" id="PF14392">
    <property type="entry name" value="zf-CCHC_4"/>
    <property type="match status" value="1"/>
</dbReference>
<evidence type="ECO:0000259" key="2">
    <source>
        <dbReference type="Pfam" id="PF00078"/>
    </source>
</evidence>
<protein>
    <recommendedName>
        <fullName evidence="6">Reverse transcriptase domain-containing protein</fullName>
    </recommendedName>
</protein>
<feature type="region of interest" description="Disordered" evidence="1">
    <location>
        <begin position="236"/>
        <end position="271"/>
    </location>
</feature>
<evidence type="ECO:0000313" key="5">
    <source>
        <dbReference type="EMBL" id="SPD13119.1"/>
    </source>
</evidence>
<evidence type="ECO:0000259" key="3">
    <source>
        <dbReference type="Pfam" id="PF13966"/>
    </source>
</evidence>
<dbReference type="InterPro" id="IPR000477">
    <property type="entry name" value="RT_dom"/>
</dbReference>
<feature type="domain" description="Reverse transcriptase zinc-binding" evidence="3">
    <location>
        <begin position="869"/>
        <end position="936"/>
    </location>
</feature>
<evidence type="ECO:0000259" key="4">
    <source>
        <dbReference type="Pfam" id="PF14392"/>
    </source>
</evidence>
<feature type="domain" description="Zinc knuckle CX2CX4HX4C" evidence="4">
    <location>
        <begin position="176"/>
        <end position="210"/>
    </location>
</feature>
<reference evidence="5" key="1">
    <citation type="submission" date="2018-02" db="EMBL/GenBank/DDBJ databases">
        <authorList>
            <person name="Cohen D.B."/>
            <person name="Kent A.D."/>
        </authorList>
    </citation>
    <scope>NUCLEOTIDE SEQUENCE</scope>
</reference>
<dbReference type="PANTHER" id="PTHR33116:SF86">
    <property type="entry name" value="REVERSE TRANSCRIPTASE DOMAIN-CONTAINING PROTEIN"/>
    <property type="match status" value="1"/>
</dbReference>
<evidence type="ECO:0000256" key="1">
    <source>
        <dbReference type="SAM" id="MobiDB-lite"/>
    </source>
</evidence>
<sequence>MAEELEELCRRIKLSDHEWVNIKLKKERVTKSKQEAQFSVLFKLLTTRPFNGEAFRGSVRAMWASPGGLTIRDIDDNLFMAVFNSKVNMERIFVLGPWIFDKKLIQMVRFVGDLQPTAVKFTHAAFWIWVVNLPIKSMTREVGEDIGAAVGNLIDVDVPAESGIAWGRFLRIRVELDLTKPLMRGCIIQVEEVAPMWVDFRYEHLPTFCYRALPVRSSQWSRNRCYGEEANGCSSAASSQGHAHSGGRPERGVEAPGANPTANHSDAMSSISSKFQNPYSTGMVADLRGFEDDENVILHVPNTSVFQFETKVGWQAGAPVLVDKDKDAPVLSQLTKMPEVVGENIEGHLGRADFGVGLDLNIVCDVDLGSKMKNGPTACPAGPEPKKQTAWKKRARVQAQVRCSGPSEGPTVLKGKCKLGVEGAHGVEVATQLKRTRHARGVVIHESLPVEAVEQPRMRGCFGVERHGYGRGLAMLWTDNVIMTFEVLHYLKNLGGGKNVQMAAKLDDCVSTATFSVMVNGAPHGYIKPSRGLRQGDPLSPYLFLICVESLSVLIRKAESDVLICGVSICREGPRISHLFFANDSIIFCRATMSECAVLQQLLALYERASGQQINGAKTTLFFSKNTVQDTREAIIAMFGTSQSTQFEKYLGLPLMLGRSKKRSFNDIKDHIWKRLQGWKEKLLSQASCEVLIKAVIQAIPMYAISCFKHSAGLCAEICSMANRFGGANMEVRGVFTGLTKKSLVGIRWKVAWGSVTYSCSIKHLLHARVGDSFNAQTLCICESRQTLKAGLRWRVGTGTQIKVWHDAWLPSPSTFKVVSPIRVIDKDVTVDSLIDNDLMVWDVVKLRLGFLPKDDEGSTSGGGIASRALWSAIWSAQVQPKIRLFLWRACLDIFPTRTKLFDKGVTHSFSCHWCEDEAETASHVLWQCEFVQRVWRACPVPIPDGCVLDMNFPDFNQGYST</sequence>
<accession>A0A2N9HND2</accession>
<dbReference type="EMBL" id="OIVN01003714">
    <property type="protein sequence ID" value="SPD13119.1"/>
    <property type="molecule type" value="Genomic_DNA"/>
</dbReference>
<organism evidence="5">
    <name type="scientific">Fagus sylvatica</name>
    <name type="common">Beechnut</name>
    <dbReference type="NCBI Taxonomy" id="28930"/>
    <lineage>
        <taxon>Eukaryota</taxon>
        <taxon>Viridiplantae</taxon>
        <taxon>Streptophyta</taxon>
        <taxon>Embryophyta</taxon>
        <taxon>Tracheophyta</taxon>
        <taxon>Spermatophyta</taxon>
        <taxon>Magnoliopsida</taxon>
        <taxon>eudicotyledons</taxon>
        <taxon>Gunneridae</taxon>
        <taxon>Pentapetalae</taxon>
        <taxon>rosids</taxon>
        <taxon>fabids</taxon>
        <taxon>Fagales</taxon>
        <taxon>Fagaceae</taxon>
        <taxon>Fagus</taxon>
    </lineage>
</organism>
<proteinExistence type="predicted"/>
<dbReference type="PANTHER" id="PTHR33116">
    <property type="entry name" value="REVERSE TRANSCRIPTASE ZINC-BINDING DOMAIN-CONTAINING PROTEIN-RELATED-RELATED"/>
    <property type="match status" value="1"/>
</dbReference>
<feature type="domain" description="Reverse transcriptase" evidence="2">
    <location>
        <begin position="518"/>
        <end position="653"/>
    </location>
</feature>
<dbReference type="AlphaFoldDB" id="A0A2N9HND2"/>
<dbReference type="InterPro" id="IPR026960">
    <property type="entry name" value="RVT-Znf"/>
</dbReference>
<dbReference type="Pfam" id="PF00078">
    <property type="entry name" value="RVT_1"/>
    <property type="match status" value="1"/>
</dbReference>
<name>A0A2N9HND2_FAGSY</name>
<evidence type="ECO:0008006" key="6">
    <source>
        <dbReference type="Google" id="ProtNLM"/>
    </source>
</evidence>
<feature type="compositionally biased region" description="Polar residues" evidence="1">
    <location>
        <begin position="260"/>
        <end position="271"/>
    </location>
</feature>
<dbReference type="InterPro" id="IPR025836">
    <property type="entry name" value="Zn_knuckle_CX2CX4HX4C"/>
</dbReference>
<gene>
    <name evidence="5" type="ORF">FSB_LOCUS41001</name>
</gene>